<evidence type="ECO:0000313" key="3">
    <source>
        <dbReference type="EMBL" id="KAF2649050.1"/>
    </source>
</evidence>
<feature type="compositionally biased region" description="Polar residues" evidence="1">
    <location>
        <begin position="1"/>
        <end position="15"/>
    </location>
</feature>
<keyword evidence="4" id="KW-1185">Reference proteome</keyword>
<dbReference type="Proteomes" id="UP000799324">
    <property type="component" value="Unassembled WGS sequence"/>
</dbReference>
<feature type="domain" description="T6SS Phospholipase effector Tle1-like catalytic" evidence="2">
    <location>
        <begin position="62"/>
        <end position="399"/>
    </location>
</feature>
<evidence type="ECO:0000313" key="4">
    <source>
        <dbReference type="Proteomes" id="UP000799324"/>
    </source>
</evidence>
<organism evidence="3 4">
    <name type="scientific">Lophiostoma macrostomum CBS 122681</name>
    <dbReference type="NCBI Taxonomy" id="1314788"/>
    <lineage>
        <taxon>Eukaryota</taxon>
        <taxon>Fungi</taxon>
        <taxon>Dikarya</taxon>
        <taxon>Ascomycota</taxon>
        <taxon>Pezizomycotina</taxon>
        <taxon>Dothideomycetes</taxon>
        <taxon>Pleosporomycetidae</taxon>
        <taxon>Pleosporales</taxon>
        <taxon>Lophiostomataceae</taxon>
        <taxon>Lophiostoma</taxon>
    </lineage>
</organism>
<proteinExistence type="predicted"/>
<feature type="region of interest" description="Disordered" evidence="1">
    <location>
        <begin position="1"/>
        <end position="41"/>
    </location>
</feature>
<dbReference type="InterPro" id="IPR029058">
    <property type="entry name" value="AB_hydrolase_fold"/>
</dbReference>
<dbReference type="PANTHER" id="PTHR33840:SF2">
    <property type="entry name" value="TLE1 PHOSPHOLIPASE DOMAIN-CONTAINING PROTEIN"/>
    <property type="match status" value="1"/>
</dbReference>
<sequence length="582" mass="65910">MTAQLQRRMSGSYPIQTPEYAPHNDSDASTSHKIDSVAEERPALPRALRALRNSDNTRGHARTVVICLDGTGDRFDNDNSNVVNFVSCLKKHTPGDQVTYYQSGIGTYGKGGLQHGIAAAMDMAVGSGLGVHVKDAYRFLMQNYREGDKICLLGFSRGAYTVRCLAGMLHKVGLLPASNGAQVNFAYDFYKDDTKNGWKMSGEFKRTFCTDVNVHFVGLWDCVASVGLVPRKLPFSKTPTNSIRYFRHAMALDEHRSKFKVCQWQHDNPDVKRRATIDNTPMAQFNRGLERSGIWTLVGRKNQNTTHLDGTRAQAYKEGLENGVSHLTANGASKRDEEQDILQKEFDEYDESRQKHRKVETDTLEVWFMGAHADIGGGAVANETRHMLSRIPLRWMIRQCFECDTGICFDTAMLCEMGMDVHTLWPVVKPATKPPTGPSPHLVEKYNSAAGSKKSPFPPLYRRSAFLNFQDDNEERTVFQHEHALAHLPESTEDHFDGLASVNDQLILAKGWWILEFWPVKIRVLAKAGHGWEKKVRLNMGRHRAIRETEPCMHWTVERMVDERQYSVKARMDPNTHWQVVA</sequence>
<feature type="compositionally biased region" description="Basic and acidic residues" evidence="1">
    <location>
        <begin position="22"/>
        <end position="41"/>
    </location>
</feature>
<dbReference type="SUPFAM" id="SSF53474">
    <property type="entry name" value="alpha/beta-Hydrolases"/>
    <property type="match status" value="1"/>
</dbReference>
<accession>A0A6A6SN60</accession>
<name>A0A6A6SN60_9PLEO</name>
<dbReference type="Pfam" id="PF09994">
    <property type="entry name" value="T6SS_Tle1-like_cat"/>
    <property type="match status" value="1"/>
</dbReference>
<evidence type="ECO:0000259" key="2">
    <source>
        <dbReference type="Pfam" id="PF09994"/>
    </source>
</evidence>
<dbReference type="PANTHER" id="PTHR33840">
    <property type="match status" value="1"/>
</dbReference>
<dbReference type="InterPro" id="IPR018712">
    <property type="entry name" value="Tle1-like_cat"/>
</dbReference>
<evidence type="ECO:0000256" key="1">
    <source>
        <dbReference type="SAM" id="MobiDB-lite"/>
    </source>
</evidence>
<gene>
    <name evidence="3" type="ORF">K491DRAFT_698429</name>
</gene>
<protein>
    <recommendedName>
        <fullName evidence="2">T6SS Phospholipase effector Tle1-like catalytic domain-containing protein</fullName>
    </recommendedName>
</protein>
<dbReference type="OrthoDB" id="3162439at2759"/>
<dbReference type="AlphaFoldDB" id="A0A6A6SN60"/>
<reference evidence="3" key="1">
    <citation type="journal article" date="2020" name="Stud. Mycol.">
        <title>101 Dothideomycetes genomes: a test case for predicting lifestyles and emergence of pathogens.</title>
        <authorList>
            <person name="Haridas S."/>
            <person name="Albert R."/>
            <person name="Binder M."/>
            <person name="Bloem J."/>
            <person name="Labutti K."/>
            <person name="Salamov A."/>
            <person name="Andreopoulos B."/>
            <person name="Baker S."/>
            <person name="Barry K."/>
            <person name="Bills G."/>
            <person name="Bluhm B."/>
            <person name="Cannon C."/>
            <person name="Castanera R."/>
            <person name="Culley D."/>
            <person name="Daum C."/>
            <person name="Ezra D."/>
            <person name="Gonzalez J."/>
            <person name="Henrissat B."/>
            <person name="Kuo A."/>
            <person name="Liang C."/>
            <person name="Lipzen A."/>
            <person name="Lutzoni F."/>
            <person name="Magnuson J."/>
            <person name="Mondo S."/>
            <person name="Nolan M."/>
            <person name="Ohm R."/>
            <person name="Pangilinan J."/>
            <person name="Park H.-J."/>
            <person name="Ramirez L."/>
            <person name="Alfaro M."/>
            <person name="Sun H."/>
            <person name="Tritt A."/>
            <person name="Yoshinaga Y."/>
            <person name="Zwiers L.-H."/>
            <person name="Turgeon B."/>
            <person name="Goodwin S."/>
            <person name="Spatafora J."/>
            <person name="Crous P."/>
            <person name="Grigoriev I."/>
        </authorList>
    </citation>
    <scope>NUCLEOTIDE SEQUENCE</scope>
    <source>
        <strain evidence="3">CBS 122681</strain>
    </source>
</reference>
<dbReference type="EMBL" id="MU004509">
    <property type="protein sequence ID" value="KAF2649050.1"/>
    <property type="molecule type" value="Genomic_DNA"/>
</dbReference>